<evidence type="ECO:0000313" key="5">
    <source>
        <dbReference type="Proteomes" id="UP000182284"/>
    </source>
</evidence>
<name>A0A1G7NS40_9RHOB</name>
<dbReference type="RefSeq" id="WP_074645603.1">
    <property type="nucleotide sequence ID" value="NZ_FNBL01000007.1"/>
</dbReference>
<feature type="region of interest" description="Disordered" evidence="1">
    <location>
        <begin position="426"/>
        <end position="446"/>
    </location>
</feature>
<feature type="compositionally biased region" description="Low complexity" evidence="1">
    <location>
        <begin position="433"/>
        <end position="446"/>
    </location>
</feature>
<evidence type="ECO:0000259" key="3">
    <source>
        <dbReference type="PROSITE" id="PS51724"/>
    </source>
</evidence>
<reference evidence="4 5" key="1">
    <citation type="submission" date="2016-10" db="EMBL/GenBank/DDBJ databases">
        <authorList>
            <person name="de Groot N.N."/>
        </authorList>
    </citation>
    <scope>NUCLEOTIDE SEQUENCE [LARGE SCALE GENOMIC DNA]</scope>
    <source>
        <strain evidence="4 5">DSM 27375</strain>
    </source>
</reference>
<dbReference type="SUPFAM" id="SSF110997">
    <property type="entry name" value="Sporulation related repeat"/>
    <property type="match status" value="1"/>
</dbReference>
<dbReference type="GO" id="GO:0042834">
    <property type="term" value="F:peptidoglycan binding"/>
    <property type="evidence" value="ECO:0007669"/>
    <property type="project" value="InterPro"/>
</dbReference>
<dbReference type="OrthoDB" id="7843142at2"/>
<dbReference type="PROSITE" id="PS51724">
    <property type="entry name" value="SPOR"/>
    <property type="match status" value="1"/>
</dbReference>
<dbReference type="Proteomes" id="UP000182284">
    <property type="component" value="Unassembled WGS sequence"/>
</dbReference>
<organism evidence="4 5">
    <name type="scientific">Celeribacter baekdonensis</name>
    <dbReference type="NCBI Taxonomy" id="875171"/>
    <lineage>
        <taxon>Bacteria</taxon>
        <taxon>Pseudomonadati</taxon>
        <taxon>Pseudomonadota</taxon>
        <taxon>Alphaproteobacteria</taxon>
        <taxon>Rhodobacterales</taxon>
        <taxon>Roseobacteraceae</taxon>
        <taxon>Celeribacter</taxon>
    </lineage>
</organism>
<dbReference type="Pfam" id="PF05036">
    <property type="entry name" value="SPOR"/>
    <property type="match status" value="1"/>
</dbReference>
<evidence type="ECO:0000313" key="4">
    <source>
        <dbReference type="EMBL" id="SDF76791.1"/>
    </source>
</evidence>
<sequence length="524" mass="55337">MQALRTISGAALIAMLGGASLGVWDAEAKALYTADEPAEFPPASFKGTQYVDSRGCVYVRAGYGDGVQWVPRVSRDRRVLCGFKPTFESVTHKLPVIPDPVDAPAQTQVAAAAPIKPAAPKMSVKPTTSVPTTPMPTATTAVLSKATPPKATPPKTIPKAAVPAPLPVAQTVQAPSLPSLDRLVGKAVGDRGCVATMSGGELRCDTGEVEYILKRLPAGVTVRTADGNRRTLTEPTLVRIPVKKAPVMVAPVPTYAAVAPAPMMMASAAPDMMTTHCAGLSGNAAQYMNTGGRYAVRCGPQAQHPSAYIQNRTATRLSTQNSNTVQVARAAGIDPYALPQPVPMALPAGYTQAWTDGRLNPYRGPITARGDLQMAQIWTQTTPAYDLYAPRKKTFWEWLFGSPFKSKTTAQVARAPAAQTYVAPTRVSTKSMAPNRTPTATAQPQAAQSGLRYVQVGTFGVPENAERSIARLSSMGFPVSSQVLTRNGKPLKIVLAGPFARPEQTMSALASVRGAGYGDAFARK</sequence>
<dbReference type="InterPro" id="IPR036680">
    <property type="entry name" value="SPOR-like_sf"/>
</dbReference>
<proteinExistence type="predicted"/>
<feature type="signal peptide" evidence="2">
    <location>
        <begin position="1"/>
        <end position="25"/>
    </location>
</feature>
<feature type="chain" id="PRO_5010377373" evidence="2">
    <location>
        <begin position="26"/>
        <end position="524"/>
    </location>
</feature>
<evidence type="ECO:0000256" key="1">
    <source>
        <dbReference type="SAM" id="MobiDB-lite"/>
    </source>
</evidence>
<accession>A0A1G7NS40</accession>
<gene>
    <name evidence="4" type="ORF">SAMN04488117_10769</name>
</gene>
<keyword evidence="2" id="KW-0732">Signal</keyword>
<dbReference type="EMBL" id="FNBL01000007">
    <property type="protein sequence ID" value="SDF76791.1"/>
    <property type="molecule type" value="Genomic_DNA"/>
</dbReference>
<feature type="domain" description="SPOR" evidence="3">
    <location>
        <begin position="446"/>
        <end position="524"/>
    </location>
</feature>
<dbReference type="AlphaFoldDB" id="A0A1G7NS40"/>
<dbReference type="Gene3D" id="3.30.70.1070">
    <property type="entry name" value="Sporulation related repeat"/>
    <property type="match status" value="1"/>
</dbReference>
<dbReference type="InterPro" id="IPR007730">
    <property type="entry name" value="SPOR-like_dom"/>
</dbReference>
<evidence type="ECO:0000256" key="2">
    <source>
        <dbReference type="SAM" id="SignalP"/>
    </source>
</evidence>
<protein>
    <submittedName>
        <fullName evidence="4">Sporulation related domain-containing protein</fullName>
    </submittedName>
</protein>